<protein>
    <recommendedName>
        <fullName evidence="1">Endonuclease/exonuclease/phosphatase domain-containing protein</fullName>
    </recommendedName>
</protein>
<dbReference type="GO" id="GO:0003824">
    <property type="term" value="F:catalytic activity"/>
    <property type="evidence" value="ECO:0007669"/>
    <property type="project" value="InterPro"/>
</dbReference>
<dbReference type="SUPFAM" id="SSF56219">
    <property type="entry name" value="DNase I-like"/>
    <property type="match status" value="1"/>
</dbReference>
<proteinExistence type="predicted"/>
<dbReference type="InterPro" id="IPR005135">
    <property type="entry name" value="Endo/exonuclease/phosphatase"/>
</dbReference>
<feature type="domain" description="Endonuclease/exonuclease/phosphatase" evidence="1">
    <location>
        <begin position="119"/>
        <end position="326"/>
    </location>
</feature>
<sequence>MKAVQLYYSLKKSHKCFPGIYEGIVKIKSVTQPNCQKCFAVWAKHNIAAGLQKNLKLDFSGRNGLRRTLGQLKLPENELLGKYMLPKYLLCKSKTYWDREIIKPSQSEASPLLLSSLFTWNLNGLVTKRPWLEQLVGQNQCGIIAVQEHLLSPLQYPPALEKFITYNKSRGPGFQRKAPFIHCSLAYHEIPTDEQAFIHVVVFDLCKGKTWHILALYQPSGTSRRGDHKAILSHLRHQIETTVKDKDPLLTLMGDFNMDEQEINKIHTTTSWRNLLLSQLRDPINNLTFVKYHQTDCSLDHFVVSKAVTHLSKEVSNIQDTSASDHLPVLLNLQQHAYLTSPPYIKWNTKLLQGHGDELAPSNRWNSLQVDEITSQDELDLTANKYIEILNNVGYCLGIRGESNDYSPRYFDKATLRAIKQERGAKGKLEKAPRSLLSLLTPG</sequence>
<organism evidence="2 3">
    <name type="scientific">Austropuccinia psidii MF-1</name>
    <dbReference type="NCBI Taxonomy" id="1389203"/>
    <lineage>
        <taxon>Eukaryota</taxon>
        <taxon>Fungi</taxon>
        <taxon>Dikarya</taxon>
        <taxon>Basidiomycota</taxon>
        <taxon>Pucciniomycotina</taxon>
        <taxon>Pucciniomycetes</taxon>
        <taxon>Pucciniales</taxon>
        <taxon>Sphaerophragmiaceae</taxon>
        <taxon>Austropuccinia</taxon>
    </lineage>
</organism>
<dbReference type="AlphaFoldDB" id="A0A9Q3HFH9"/>
<dbReference type="EMBL" id="AVOT02015630">
    <property type="protein sequence ID" value="MBW0500080.1"/>
    <property type="molecule type" value="Genomic_DNA"/>
</dbReference>
<reference evidence="2" key="1">
    <citation type="submission" date="2021-03" db="EMBL/GenBank/DDBJ databases">
        <title>Draft genome sequence of rust myrtle Austropuccinia psidii MF-1, a brazilian biotype.</title>
        <authorList>
            <person name="Quecine M.C."/>
            <person name="Pachon D.M.R."/>
            <person name="Bonatelli M.L."/>
            <person name="Correr F.H."/>
            <person name="Franceschini L.M."/>
            <person name="Leite T.F."/>
            <person name="Margarido G.R.A."/>
            <person name="Almeida C.A."/>
            <person name="Ferrarezi J.A."/>
            <person name="Labate C.A."/>
        </authorList>
    </citation>
    <scope>NUCLEOTIDE SEQUENCE</scope>
    <source>
        <strain evidence="2">MF-1</strain>
    </source>
</reference>
<dbReference type="Pfam" id="PF03372">
    <property type="entry name" value="Exo_endo_phos"/>
    <property type="match status" value="1"/>
</dbReference>
<comment type="caution">
    <text evidence="2">The sequence shown here is derived from an EMBL/GenBank/DDBJ whole genome shotgun (WGS) entry which is preliminary data.</text>
</comment>
<dbReference type="Gene3D" id="3.60.10.10">
    <property type="entry name" value="Endonuclease/exonuclease/phosphatase"/>
    <property type="match status" value="1"/>
</dbReference>
<name>A0A9Q3HFH9_9BASI</name>
<evidence type="ECO:0000313" key="2">
    <source>
        <dbReference type="EMBL" id="MBW0500080.1"/>
    </source>
</evidence>
<gene>
    <name evidence="2" type="ORF">O181_039795</name>
</gene>
<dbReference type="OrthoDB" id="2506849at2759"/>
<keyword evidence="3" id="KW-1185">Reference proteome</keyword>
<dbReference type="InterPro" id="IPR036691">
    <property type="entry name" value="Endo/exonu/phosph_ase_sf"/>
</dbReference>
<evidence type="ECO:0000259" key="1">
    <source>
        <dbReference type="Pfam" id="PF03372"/>
    </source>
</evidence>
<evidence type="ECO:0000313" key="3">
    <source>
        <dbReference type="Proteomes" id="UP000765509"/>
    </source>
</evidence>
<accession>A0A9Q3HFH9</accession>
<dbReference type="Proteomes" id="UP000765509">
    <property type="component" value="Unassembled WGS sequence"/>
</dbReference>